<dbReference type="AlphaFoldDB" id="A0A9W6WL39"/>
<feature type="compositionally biased region" description="Basic residues" evidence="1">
    <location>
        <begin position="39"/>
        <end position="50"/>
    </location>
</feature>
<evidence type="ECO:0000313" key="3">
    <source>
        <dbReference type="Proteomes" id="UP001165083"/>
    </source>
</evidence>
<dbReference type="Proteomes" id="UP001165083">
    <property type="component" value="Unassembled WGS sequence"/>
</dbReference>
<sequence>MACRKESLLVLLNQHRALTAKLKSVRYLHVVRAVITRRQTRGNKTKKKQVRFADETSETGPADAEEHNKTPREDTEASPRTAIEQQAHESTAGPDGNTDHETSAADVDPAEIHEEKHRRLAAGQDEEVRWANVKAVLIASRESPTMTKVSVPCSSVAETPLFIPAYTAWFTVVASR</sequence>
<evidence type="ECO:0000313" key="2">
    <source>
        <dbReference type="EMBL" id="GMF17580.1"/>
    </source>
</evidence>
<organism evidence="2 3">
    <name type="scientific">Phytophthora lilii</name>
    <dbReference type="NCBI Taxonomy" id="2077276"/>
    <lineage>
        <taxon>Eukaryota</taxon>
        <taxon>Sar</taxon>
        <taxon>Stramenopiles</taxon>
        <taxon>Oomycota</taxon>
        <taxon>Peronosporomycetes</taxon>
        <taxon>Peronosporales</taxon>
        <taxon>Peronosporaceae</taxon>
        <taxon>Phytophthora</taxon>
    </lineage>
</organism>
<feature type="compositionally biased region" description="Basic and acidic residues" evidence="1">
    <location>
        <begin position="64"/>
        <end position="77"/>
    </location>
</feature>
<dbReference type="EMBL" id="BSXW01000288">
    <property type="protein sequence ID" value="GMF17580.1"/>
    <property type="molecule type" value="Genomic_DNA"/>
</dbReference>
<proteinExistence type="predicted"/>
<dbReference type="OrthoDB" id="2016287at2759"/>
<feature type="region of interest" description="Disordered" evidence="1">
    <location>
        <begin position="39"/>
        <end position="109"/>
    </location>
</feature>
<accession>A0A9W6WL39</accession>
<name>A0A9W6WL39_9STRA</name>
<gene>
    <name evidence="2" type="ORF">Plil01_000644900</name>
</gene>
<protein>
    <submittedName>
        <fullName evidence="2">Unnamed protein product</fullName>
    </submittedName>
</protein>
<comment type="caution">
    <text evidence="2">The sequence shown here is derived from an EMBL/GenBank/DDBJ whole genome shotgun (WGS) entry which is preliminary data.</text>
</comment>
<keyword evidence="3" id="KW-1185">Reference proteome</keyword>
<evidence type="ECO:0000256" key="1">
    <source>
        <dbReference type="SAM" id="MobiDB-lite"/>
    </source>
</evidence>
<reference evidence="2" key="1">
    <citation type="submission" date="2023-04" db="EMBL/GenBank/DDBJ databases">
        <title>Phytophthora lilii NBRC 32176.</title>
        <authorList>
            <person name="Ichikawa N."/>
            <person name="Sato H."/>
            <person name="Tonouchi N."/>
        </authorList>
    </citation>
    <scope>NUCLEOTIDE SEQUENCE</scope>
    <source>
        <strain evidence="2">NBRC 32176</strain>
    </source>
</reference>